<name>A0A2Z4LW45_9FLAO</name>
<dbReference type="GO" id="GO:0004668">
    <property type="term" value="F:protein-arginine deiminase activity"/>
    <property type="evidence" value="ECO:0007669"/>
    <property type="project" value="InterPro"/>
</dbReference>
<dbReference type="EC" id="3.5.3.12" evidence="2"/>
<accession>A0A2Z4LW45</accession>
<evidence type="ECO:0000256" key="1">
    <source>
        <dbReference type="ARBA" id="ARBA00022801"/>
    </source>
</evidence>
<dbReference type="Pfam" id="PF04371">
    <property type="entry name" value="PAD_porph"/>
    <property type="match status" value="2"/>
</dbReference>
<protein>
    <submittedName>
        <fullName evidence="2">Agmatine deiminase</fullName>
        <ecNumber evidence="2">3.5.3.12</ecNumber>
    </submittedName>
</protein>
<dbReference type="OrthoDB" id="9808013at2"/>
<reference evidence="2 3" key="1">
    <citation type="submission" date="2018-06" db="EMBL/GenBank/DDBJ databases">
        <title>Spongiibacterium sp. HME9304 Genome sequencing and assembly.</title>
        <authorList>
            <person name="Kang H."/>
            <person name="Kim H."/>
            <person name="Joh K."/>
        </authorList>
    </citation>
    <scope>NUCLEOTIDE SEQUENCE [LARGE SCALE GENOMIC DNA]</scope>
    <source>
        <strain evidence="2 3">HME9304</strain>
    </source>
</reference>
<dbReference type="GO" id="GO:0047632">
    <property type="term" value="F:agmatine deiminase activity"/>
    <property type="evidence" value="ECO:0007669"/>
    <property type="project" value="UniProtKB-EC"/>
</dbReference>
<dbReference type="GO" id="GO:0009446">
    <property type="term" value="P:putrescine biosynthetic process"/>
    <property type="evidence" value="ECO:0007669"/>
    <property type="project" value="InterPro"/>
</dbReference>
<dbReference type="Gene3D" id="3.75.10.10">
    <property type="entry name" value="L-arginine/glycine Amidinotransferase, Chain A"/>
    <property type="match status" value="1"/>
</dbReference>
<dbReference type="PANTHER" id="PTHR31377">
    <property type="entry name" value="AGMATINE DEIMINASE-RELATED"/>
    <property type="match status" value="1"/>
</dbReference>
<keyword evidence="3" id="KW-1185">Reference proteome</keyword>
<dbReference type="SUPFAM" id="SSF55909">
    <property type="entry name" value="Pentein"/>
    <property type="match status" value="1"/>
</dbReference>
<organism evidence="2 3">
    <name type="scientific">Flagellimonas maritima</name>
    <dbReference type="NCBI Taxonomy" id="1383885"/>
    <lineage>
        <taxon>Bacteria</taxon>
        <taxon>Pseudomonadati</taxon>
        <taxon>Bacteroidota</taxon>
        <taxon>Flavobacteriia</taxon>
        <taxon>Flavobacteriales</taxon>
        <taxon>Flavobacteriaceae</taxon>
        <taxon>Flagellimonas</taxon>
    </lineage>
</organism>
<evidence type="ECO:0000313" key="2">
    <source>
        <dbReference type="EMBL" id="AWX45557.1"/>
    </source>
</evidence>
<dbReference type="InterPro" id="IPR007466">
    <property type="entry name" value="Peptidyl-Arg-deiminase_porph"/>
</dbReference>
<proteinExistence type="predicted"/>
<keyword evidence="1 2" id="KW-0378">Hydrolase</keyword>
<dbReference type="AlphaFoldDB" id="A0A2Z4LW45"/>
<dbReference type="EMBL" id="CP030104">
    <property type="protein sequence ID" value="AWX45557.1"/>
    <property type="molecule type" value="Genomic_DNA"/>
</dbReference>
<dbReference type="Proteomes" id="UP000248536">
    <property type="component" value="Chromosome"/>
</dbReference>
<dbReference type="RefSeq" id="WP_112378935.1">
    <property type="nucleotide sequence ID" value="NZ_CP030104.1"/>
</dbReference>
<dbReference type="PANTHER" id="PTHR31377:SF0">
    <property type="entry name" value="AGMATINE DEIMINASE-RELATED"/>
    <property type="match status" value="1"/>
</dbReference>
<sequence>MKKVTIYGKRNGLKIKSVGSNGFLRCSTVLLLLIIVGCKEKSKTALNQKDEVIEVLRQPAEYDEQEAVWLLWSPVDHLKGQSNVNVTLKIIDALVQKERIIVSAATDSLLKMAQKSIPKEYLDKGWVELLKIPSEELWVRDMGPNFVVLTNGKKAIVDFGFNAWGYTDSDNMDDYTIRMEKFDEAVAHIKNLPLIQTNLISEGGNREVNGEGVLMVTEAVERGRNPNMDLKEMEAEFQRVLGIEKVIWLKEGLKEDDHTFRGVVALENGEFAYTAVTTNGHIDEFARFVNDSTILLASVKAKDLEDPVAAENHKRMEENYNILTKATDQNGNPFNIIRMPLPKLVLGKMGPGDLVYDFISELEYEDGSVFPVGDEVTVIAAASYLNFLITDEVVIGQKYYSDGMDKEIEERDKEAKNILQQVFPNRTIVMINALAVNFGGGGIHCITMNEPTIDNRK</sequence>
<gene>
    <name evidence="2" type="primary">aguA</name>
    <name evidence="2" type="ORF">HME9304_02578</name>
</gene>
<evidence type="ECO:0000313" key="3">
    <source>
        <dbReference type="Proteomes" id="UP000248536"/>
    </source>
</evidence>
<dbReference type="KEGG" id="spon:HME9304_02578"/>